<protein>
    <recommendedName>
        <fullName evidence="4">Bile acid:sodium symporter</fullName>
    </recommendedName>
</protein>
<dbReference type="InterPro" id="IPR016833">
    <property type="entry name" value="Put_Na-Bile_cotransptr"/>
</dbReference>
<gene>
    <name evidence="2" type="ORF">RCOM_2009020</name>
</gene>
<reference evidence="3" key="1">
    <citation type="journal article" date="2010" name="Nat. Biotechnol.">
        <title>Draft genome sequence of the oilseed species Ricinus communis.</title>
        <authorList>
            <person name="Chan A.P."/>
            <person name="Crabtree J."/>
            <person name="Zhao Q."/>
            <person name="Lorenzi H."/>
            <person name="Orvis J."/>
            <person name="Puiu D."/>
            <person name="Melake-Berhan A."/>
            <person name="Jones K.M."/>
            <person name="Redman J."/>
            <person name="Chen G."/>
            <person name="Cahoon E.B."/>
            <person name="Gedil M."/>
            <person name="Stanke M."/>
            <person name="Haas B.J."/>
            <person name="Wortman J.R."/>
            <person name="Fraser-Liggett C.M."/>
            <person name="Ravel J."/>
            <person name="Rabinowicz P.D."/>
        </authorList>
    </citation>
    <scope>NUCLEOTIDE SEQUENCE [LARGE SCALE GENOMIC DNA]</scope>
    <source>
        <strain evidence="3">cv. Hale</strain>
    </source>
</reference>
<name>B9TM64_RICCO</name>
<evidence type="ECO:0000313" key="2">
    <source>
        <dbReference type="EMBL" id="EEF23051.1"/>
    </source>
</evidence>
<feature type="compositionally biased region" description="Low complexity" evidence="1">
    <location>
        <begin position="50"/>
        <end position="67"/>
    </location>
</feature>
<sequence length="67" mass="7072">MAKVLFESSAVGAIVLPLMVFHQLQLMVCAVLAQRYARRPMHPEAIEDGAVPASAAPTAKAETAPAK</sequence>
<evidence type="ECO:0000256" key="1">
    <source>
        <dbReference type="SAM" id="MobiDB-lite"/>
    </source>
</evidence>
<evidence type="ECO:0000313" key="3">
    <source>
        <dbReference type="Proteomes" id="UP000008311"/>
    </source>
</evidence>
<dbReference type="Proteomes" id="UP000008311">
    <property type="component" value="Unassembled WGS sequence"/>
</dbReference>
<dbReference type="AlphaFoldDB" id="B9TM64"/>
<feature type="region of interest" description="Disordered" evidence="1">
    <location>
        <begin position="47"/>
        <end position="67"/>
    </location>
</feature>
<dbReference type="Pfam" id="PF13593">
    <property type="entry name" value="SBF_like"/>
    <property type="match status" value="1"/>
</dbReference>
<accession>B9TM64</accession>
<dbReference type="InParanoid" id="B9TM64"/>
<proteinExistence type="predicted"/>
<keyword evidence="3" id="KW-1185">Reference proteome</keyword>
<dbReference type="EMBL" id="EQ988266">
    <property type="protein sequence ID" value="EEF23051.1"/>
    <property type="molecule type" value="Genomic_DNA"/>
</dbReference>
<organism evidence="2 3">
    <name type="scientific">Ricinus communis</name>
    <name type="common">Castor bean</name>
    <dbReference type="NCBI Taxonomy" id="3988"/>
    <lineage>
        <taxon>Eukaryota</taxon>
        <taxon>Viridiplantae</taxon>
        <taxon>Streptophyta</taxon>
        <taxon>Embryophyta</taxon>
        <taxon>Tracheophyta</taxon>
        <taxon>Spermatophyta</taxon>
        <taxon>Magnoliopsida</taxon>
        <taxon>eudicotyledons</taxon>
        <taxon>Gunneridae</taxon>
        <taxon>Pentapetalae</taxon>
        <taxon>rosids</taxon>
        <taxon>fabids</taxon>
        <taxon>Malpighiales</taxon>
        <taxon>Euphorbiaceae</taxon>
        <taxon>Acalyphoideae</taxon>
        <taxon>Acalypheae</taxon>
        <taxon>Ricinus</taxon>
    </lineage>
</organism>
<evidence type="ECO:0008006" key="4">
    <source>
        <dbReference type="Google" id="ProtNLM"/>
    </source>
</evidence>